<dbReference type="GO" id="GO:0005886">
    <property type="term" value="C:plasma membrane"/>
    <property type="evidence" value="ECO:0007669"/>
    <property type="project" value="UniProtKB-SubCell"/>
</dbReference>
<dbReference type="EMBL" id="QTJR01000006">
    <property type="protein sequence ID" value="RDY67066.1"/>
    <property type="molecule type" value="Genomic_DNA"/>
</dbReference>
<dbReference type="Proteomes" id="UP000256829">
    <property type="component" value="Unassembled WGS sequence"/>
</dbReference>
<evidence type="ECO:0000256" key="8">
    <source>
        <dbReference type="ARBA" id="ARBA00023136"/>
    </source>
</evidence>
<keyword evidence="5" id="KW-0997">Cell inner membrane</keyword>
<proteinExistence type="inferred from homology"/>
<evidence type="ECO:0000313" key="13">
    <source>
        <dbReference type="Proteomes" id="UP000256829"/>
    </source>
</evidence>
<keyword evidence="13" id="KW-1185">Reference proteome</keyword>
<dbReference type="NCBIfam" id="TIGR02532">
    <property type="entry name" value="IV_pilin_GFxxxE"/>
    <property type="match status" value="1"/>
</dbReference>
<organism evidence="12 13">
    <name type="scientific">Lysobacter soli</name>
    <dbReference type="NCBI Taxonomy" id="453783"/>
    <lineage>
        <taxon>Bacteria</taxon>
        <taxon>Pseudomonadati</taxon>
        <taxon>Pseudomonadota</taxon>
        <taxon>Gammaproteobacteria</taxon>
        <taxon>Lysobacterales</taxon>
        <taxon>Lysobacteraceae</taxon>
        <taxon>Lysobacter</taxon>
    </lineage>
</organism>
<dbReference type="AlphaFoldDB" id="A0A3D8VCC1"/>
<dbReference type="Gene3D" id="3.55.40.10">
    <property type="entry name" value="minor pseudopilin epsh domain"/>
    <property type="match status" value="1"/>
</dbReference>
<keyword evidence="7" id="KW-1133">Transmembrane helix</keyword>
<comment type="subcellular location">
    <subcellularLocation>
        <location evidence="1">Cell inner membrane</location>
        <topology evidence="1">Single-pass membrane protein</topology>
    </subcellularLocation>
</comment>
<protein>
    <recommendedName>
        <fullName evidence="2">Type II secretion system protein H</fullName>
    </recommendedName>
    <alternativeName>
        <fullName evidence="10">General secretion pathway protein H</fullName>
    </alternativeName>
</protein>
<evidence type="ECO:0000256" key="4">
    <source>
        <dbReference type="ARBA" id="ARBA00022481"/>
    </source>
</evidence>
<dbReference type="InterPro" id="IPR022346">
    <property type="entry name" value="T2SS_GspH"/>
</dbReference>
<dbReference type="GO" id="GO:0015627">
    <property type="term" value="C:type II protein secretion system complex"/>
    <property type="evidence" value="ECO:0007669"/>
    <property type="project" value="InterPro"/>
</dbReference>
<feature type="domain" description="General secretion pathway GspH" evidence="11">
    <location>
        <begin position="82"/>
        <end position="196"/>
    </location>
</feature>
<evidence type="ECO:0000256" key="5">
    <source>
        <dbReference type="ARBA" id="ARBA00022519"/>
    </source>
</evidence>
<keyword evidence="8" id="KW-0472">Membrane</keyword>
<accession>A0A3D8VCC1</accession>
<evidence type="ECO:0000256" key="10">
    <source>
        <dbReference type="ARBA" id="ARBA00030775"/>
    </source>
</evidence>
<dbReference type="SUPFAM" id="SSF54523">
    <property type="entry name" value="Pili subunits"/>
    <property type="match status" value="1"/>
</dbReference>
<dbReference type="GO" id="GO:0015628">
    <property type="term" value="P:protein secretion by the type II secretion system"/>
    <property type="evidence" value="ECO:0007669"/>
    <property type="project" value="InterPro"/>
</dbReference>
<sequence>MGAATAFPYPPLRRAAMPPGRVGGDAGALSHAAFDAMDRARGLTLPELTITLAVLAICTALAWPQFSSLMLSTKGTGALHLLGTSLAGARIAAVTRRYPVTVCPSADGRQCRKDSIWEDGWILYRDRRSRDQPDKPADILQRFTIDRHAFTLRSTSGRQRVRYAPSGYTATSNLTILLCERRASREVGRVVVSRPGRIRTERPRRRATGCAF</sequence>
<evidence type="ECO:0000256" key="3">
    <source>
        <dbReference type="ARBA" id="ARBA00022475"/>
    </source>
</evidence>
<evidence type="ECO:0000259" key="11">
    <source>
        <dbReference type="Pfam" id="PF12019"/>
    </source>
</evidence>
<evidence type="ECO:0000256" key="9">
    <source>
        <dbReference type="ARBA" id="ARBA00025772"/>
    </source>
</evidence>
<dbReference type="InterPro" id="IPR012902">
    <property type="entry name" value="N_methyl_site"/>
</dbReference>
<keyword evidence="6" id="KW-0812">Transmembrane</keyword>
<dbReference type="Pfam" id="PF12019">
    <property type="entry name" value="GspH"/>
    <property type="match status" value="1"/>
</dbReference>
<evidence type="ECO:0000256" key="1">
    <source>
        <dbReference type="ARBA" id="ARBA00004377"/>
    </source>
</evidence>
<evidence type="ECO:0000256" key="6">
    <source>
        <dbReference type="ARBA" id="ARBA00022692"/>
    </source>
</evidence>
<dbReference type="InterPro" id="IPR045584">
    <property type="entry name" value="Pilin-like"/>
</dbReference>
<keyword evidence="3" id="KW-1003">Cell membrane</keyword>
<gene>
    <name evidence="12" type="ORF">DX912_10345</name>
</gene>
<comment type="caution">
    <text evidence="12">The sequence shown here is derived from an EMBL/GenBank/DDBJ whole genome shotgun (WGS) entry which is preliminary data.</text>
</comment>
<reference evidence="12 13" key="1">
    <citation type="submission" date="2018-08" db="EMBL/GenBank/DDBJ databases">
        <title>Lysobacter soli KCTC 22011, whole genome shotgun sequence.</title>
        <authorList>
            <person name="Zhang X."/>
            <person name="Feng G."/>
            <person name="Zhu H."/>
        </authorList>
    </citation>
    <scope>NUCLEOTIDE SEQUENCE [LARGE SCALE GENOMIC DNA]</scope>
    <source>
        <strain evidence="12 13">KCTC 22011</strain>
    </source>
</reference>
<keyword evidence="4" id="KW-0488">Methylation</keyword>
<name>A0A3D8VCC1_9GAMM</name>
<evidence type="ECO:0000313" key="12">
    <source>
        <dbReference type="EMBL" id="RDY67066.1"/>
    </source>
</evidence>
<evidence type="ECO:0000256" key="2">
    <source>
        <dbReference type="ARBA" id="ARBA00021549"/>
    </source>
</evidence>
<evidence type="ECO:0000256" key="7">
    <source>
        <dbReference type="ARBA" id="ARBA00022989"/>
    </source>
</evidence>
<comment type="similarity">
    <text evidence="9">Belongs to the GSP H family.</text>
</comment>